<feature type="chain" id="PRO_5036481773" evidence="2">
    <location>
        <begin position="24"/>
        <end position="3157"/>
    </location>
</feature>
<feature type="compositionally biased region" description="Low complexity" evidence="1">
    <location>
        <begin position="2265"/>
        <end position="2278"/>
    </location>
</feature>
<comment type="caution">
    <text evidence="5">The sequence shown here is derived from an EMBL/GenBank/DDBJ whole genome shotgun (WGS) entry which is preliminary data.</text>
</comment>
<feature type="signal peptide" evidence="2">
    <location>
        <begin position="1"/>
        <end position="23"/>
    </location>
</feature>
<evidence type="ECO:0000313" key="5">
    <source>
        <dbReference type="EMBL" id="GFS66409.1"/>
    </source>
</evidence>
<gene>
    <name evidence="5" type="primary">AcSp1A1</name>
    <name evidence="5" type="ORF">TNIN_600011</name>
</gene>
<feature type="domain" description="Tubuliform egg casing silk strands structural" evidence="3">
    <location>
        <begin position="437"/>
        <end position="594"/>
    </location>
</feature>
<proteinExistence type="predicted"/>
<feature type="domain" description="Tubuliform egg casing silk strands structural" evidence="3">
    <location>
        <begin position="2078"/>
        <end position="2230"/>
    </location>
</feature>
<feature type="domain" description="Tubuliform egg casing silk strands structural" evidence="3">
    <location>
        <begin position="1258"/>
        <end position="1410"/>
    </location>
</feature>
<feature type="compositionally biased region" description="Gly residues" evidence="1">
    <location>
        <begin position="2239"/>
        <end position="2264"/>
    </location>
</feature>
<feature type="region of interest" description="Disordered" evidence="1">
    <location>
        <begin position="2653"/>
        <end position="2705"/>
    </location>
</feature>
<accession>A0A8X6J0D2</accession>
<feature type="compositionally biased region" description="Low complexity" evidence="1">
    <location>
        <begin position="2682"/>
        <end position="2695"/>
    </location>
</feature>
<evidence type="ECO:0000256" key="2">
    <source>
        <dbReference type="SAM" id="SignalP"/>
    </source>
</evidence>
<sequence length="3157" mass="311578">MIWLTTFGFAVLLLSVQYDGVQSRRHSGGASSKSPWANPKKANGFMKCLIQKISVSPVFPQQEKEDMESIVETMMSAISGVSNSRGSSEATLQAMNMAFASSMAELVIAEDVNNPDSIAEKTEALSQALKQCFRSTMGTVNRQFITEIKHLMTMFAAEAAQEAAAGDNEIDEDSGGYEDSSSSVTIETTGQIGFDTLQSSQTIEQPDSVPFSPQIPLGDTQVLIDSSIAGTTSQLKKLLTSTISSSKTFQQVFTSRITNQMAAGIIGSALQSTATNLNLDIETSTKLTSSVVQAVTNVRQGSGSNNYASAIASASIDILATTGKINNNNAKQIGSVIFGGILKGIAASARRYNINIPNNILENDINNGNTIISSTIISSQTTVDVSSTDSYRLGTAGFPGGDAGFPSGDSGFPGGDSGFPGGDAGFPAGGAPSDMGSPSGSGSLEDQMTSTLVSALTNTNTLKAISASKPSANVAVAIFTSGIKKALLALRISGGPSSQISSAVSQAVANVRPGSSPAVYAKAIAGPTVQILVSSGSVNSNNVKQVASTLSENLVREMANTARRYRVNVPDASVQADVSMVTSMTSTMVISSQTSVQMGGMLGGDFGFPGGDAGFPGGDAGFPAGGDYPEGGAPSDLGGPSGSGSLEDQMTSTLASALTKTNTLKAISASKPSANIAVAIFTSGLKKALLALRISGGPSSQITSAVSQAVANVRPGSSPAVYAKAIAGPTVQILVSSGSVNSNNVKQVASTLSENLVREMANTARRYRVNVPDASVQADVSMVTSMTSTMVISTQTSVQMGGDSGFPGGDAGFPGGDAGYPGGDAGFPAGGDYPEGGAPSDLGGPSGSGSLGGQLTSTLASALTKTNTLKAISASKPSANIAVAISTSGLKKALLALRISGGPSSQITSAVSQAVANVRPGSSPAVYAKAIAGPTVQILVSSGSVNSNNVKQVASTLSENLVREMANTARRYRVNVPDASVQADVSMVTSMTSTMVISTQTSVQMGGDSGFPGGDAGFPGGDAGYPGGDAGFPAGGDYPEGGAPSDLGGPSGSGSLGGQLTSTLASALTKTNTLKAISASKPSANIAVAISTSGLKKALLALRISGGPSSQITSAVSQAVANVRPGSSPAVYAKAIAGPTVQILVSSGSVNSNNVKQVASTLSENLVREMANTARRYRVNVPDASVQADVSMVTSMTSTMVISTQTSVQMGGDSGFPGGDAGFPGGDAGYPGGDAGFPAGGDYPEGGAPSDLGGPSGSGSLGGQLTSTLASALTKTNTLKAISASKPSANIAVAISTSGLKKALLALRISGGPSSQITSAVSQAVANVRPGSSPAVYAKAIAGPTVQILVSSGSVNSNNVKQVASTLSENLVREMANTARRYRVNVPDASVQADVSMVTSMTSTMVISTQTSVQMGGDSGFPGGDAGFPGGDAGYPGGDAGFPAGGDYPEGGAPSDLGGPSGSGSLGGQLTSTLASALTKTNTLKAISASKPSANIAVAISTSGLKKALLALRISGGPSSQITSAVSQAVANVRPGSSPAVYAKAIAGPTVQILVSSGSVNSNNVKQVASTLSENLVREMANTARRYRVNVPDASVQADVSMVTSMTSTMVISTQTSVQMGGDSGFPGGDAGFPGGDAGYPGGDAGFPAGGDYPEGGAPSDLGGPSGSGSLGGQLTSTLASALTKTNTLKAISASKPSANIAVAISTSGLKKALLALRISGGPSSQITSAVSQAVANVRPGSSPAVYAKAIAGPTVQILVSSGSVNSNNVKQVASTLSENLVREMANTARRYRVNVPDASVQADVSMVTSMTSTMVISTQTSVQMGGDSGFPGGDAGFPGGDAGYPGGDAGFPAGGDYPEGGAPSDLGGPSGSGSLGGQLTSTLASALTKTNTLKAISASKPSANIAVAISTSGLKKALLALRISGGPSSQITSAVSQAVANVRPGSSPAVYAKAIAGPTVQILVSSGSVNSNNVKQVASTLSENLVREMANTARRYRVNVPDASVQADVSMVTSMTSTMVISTQTSVQMGGDSGFPGGDAGFPGGDAGYPGGDAGFPAGGDYPEGGAPSDLGGPSGSGSLGGQLTSTLASALTKTNTLKAISASKPSANIAVAISTSGLKKALLALRISGGPSSQITSAVSQAVANVRPGSSPAVYAKAIAGPTVQILVSSGSVNSNNVKQVASTLSENLVREMANTARRYRVNVPDASVQADVSMVTSMTSTMVISTQTSVQMGGDSGFPGGDAGFPGGDAGYPGGDAGFPAGGDYPEGGAPSDLGGPSGSGSLGGQLTSTLASALTKTNTLKAISASKPSANIAVAISTSGLKKALLALRISGGPSSQITSAVSQAVANVRPGSSPAVYAKAIAGPTVQILVSSGSVNSNNVKQVASTLSENLVREMANTARRYRVNVPDASVQADVSMVTSMTSTMVISTQTSVQMGGDSGFPGGDAGFPGGDAGYPGGDAGFPAGGDYPEGGAPSDLGGPSGSGSLGGQLTSTLASALTKTNTLKAISASKPSANIAVAISTSGLKKALLALRISGGPSSQITSAVSQAVANVRPGSSPAVYAKAIAGPTVQILVSSGSVNSNNVKQVASTLSENLVREMANTARRYRVNVPDASVQADVSMVTSMTSTMVISTQTSVQMGGDSGFPGGDAGFPGGDAGFPGGDAGYPGGDAGFPAGGDYPEGGAPSDLGGPSGSGSLGGQLTSTLASALTKTNTLKAISASKPSANIAVAISTSGLKKALLALRISGGPSSQITSAVSQAVANVRPGSSPAVYAKAIAGPTVQILVSSGSVNSNNVKQVASTLSENLVREMANTARRYRVNVPDASVQADVSMVTSMTSTMVISTQTSVQMGGDSGFPGGDAGFPGGDAGYPGGDAGFPAGGDYPEGGAPSDLGGPSGSGSLGGQLTSTLASALTKTNTLKAISASKPSANIAVAISTSGLKKALLALRISGGPSSQITSAVSQAVANVRPGSSPAVYAKAIAGPTVQILVSSGSVNSNNVKQVASTLSENLVREMANTARRYRVNVPDASVQADVSMVTSMTSTMVISTQTSVQMGGDSGFPGGDAGFPGGDAGYPGGDAGFPAGGDYPEGGAPSDLGGPSGSGSLGGQLTSTLASALTKTNTLKAISASKPSANIAVAISTSGLKKGNI</sequence>
<feature type="region of interest" description="Disordered" evidence="1">
    <location>
        <begin position="2033"/>
        <end position="2083"/>
    </location>
</feature>
<feature type="compositionally biased region" description="Low complexity" evidence="1">
    <location>
        <begin position="2470"/>
        <end position="2483"/>
    </location>
</feature>
<dbReference type="InterPro" id="IPR043070">
    <property type="entry name" value="Spidroin_repeat"/>
</dbReference>
<organism evidence="5 6">
    <name type="scientific">Trichonephila inaurata madagascariensis</name>
    <dbReference type="NCBI Taxonomy" id="2747483"/>
    <lineage>
        <taxon>Eukaryota</taxon>
        <taxon>Metazoa</taxon>
        <taxon>Ecdysozoa</taxon>
        <taxon>Arthropoda</taxon>
        <taxon>Chelicerata</taxon>
        <taxon>Arachnida</taxon>
        <taxon>Araneae</taxon>
        <taxon>Araneomorphae</taxon>
        <taxon>Entelegynae</taxon>
        <taxon>Araneoidea</taxon>
        <taxon>Nephilidae</taxon>
        <taxon>Trichonephila</taxon>
        <taxon>Trichonephila inaurata</taxon>
    </lineage>
</organism>
<feature type="region of interest" description="Disordered" evidence="1">
    <location>
        <begin position="3065"/>
        <end position="3115"/>
    </location>
</feature>
<feature type="compositionally biased region" description="Low complexity" evidence="1">
    <location>
        <begin position="1035"/>
        <end position="1048"/>
    </location>
</feature>
<feature type="region of interest" description="Disordered" evidence="1">
    <location>
        <begin position="804"/>
        <end position="853"/>
    </location>
</feature>
<feature type="domain" description="Tubuliform egg casing silk strands structural" evidence="3">
    <location>
        <begin position="1668"/>
        <end position="1820"/>
    </location>
</feature>
<feature type="region of interest" description="Disordered" evidence="1">
    <location>
        <begin position="1009"/>
        <end position="1058"/>
    </location>
</feature>
<feature type="domain" description="Spidroin N-terminal" evidence="4">
    <location>
        <begin position="35"/>
        <end position="160"/>
    </location>
</feature>
<feature type="compositionally biased region" description="Low complexity" evidence="1">
    <location>
        <begin position="2060"/>
        <end position="2073"/>
    </location>
</feature>
<feature type="compositionally biased region" description="Low complexity" evidence="1">
    <location>
        <begin position="1240"/>
        <end position="1253"/>
    </location>
</feature>
<dbReference type="Pfam" id="PF16763">
    <property type="entry name" value="Spidroin_N"/>
    <property type="match status" value="1"/>
</dbReference>
<feature type="compositionally biased region" description="Gly residues" evidence="1">
    <location>
        <begin position="2033"/>
        <end position="2059"/>
    </location>
</feature>
<feature type="domain" description="Tubuliform egg casing silk strands structural" evidence="3">
    <location>
        <begin position="643"/>
        <end position="795"/>
    </location>
</feature>
<feature type="compositionally biased region" description="Gly residues" evidence="1">
    <location>
        <begin position="2862"/>
        <end position="2886"/>
    </location>
</feature>
<feature type="region of interest" description="Disordered" evidence="1">
    <location>
        <begin position="2862"/>
        <end position="2908"/>
    </location>
</feature>
<feature type="domain" description="Tubuliform egg casing silk strands structural" evidence="3">
    <location>
        <begin position="2283"/>
        <end position="2435"/>
    </location>
</feature>
<feature type="compositionally biased region" description="Gly residues" evidence="1">
    <location>
        <begin position="3065"/>
        <end position="3091"/>
    </location>
</feature>
<feature type="compositionally biased region" description="Gly residues" evidence="1">
    <location>
        <begin position="1419"/>
        <end position="1444"/>
    </location>
</feature>
<feature type="domain" description="Tubuliform egg casing silk strands structural" evidence="3">
    <location>
        <begin position="2700"/>
        <end position="2852"/>
    </location>
</feature>
<feature type="region of interest" description="Disordered" evidence="1">
    <location>
        <begin position="1213"/>
        <end position="1263"/>
    </location>
</feature>
<feature type="domain" description="Tubuliform egg casing silk strands structural" evidence="3">
    <location>
        <begin position="2905"/>
        <end position="3057"/>
    </location>
</feature>
<feature type="region of interest" description="Disordered" evidence="1">
    <location>
        <begin position="1829"/>
        <end position="1878"/>
    </location>
</feature>
<evidence type="ECO:0000259" key="4">
    <source>
        <dbReference type="Pfam" id="PF16763"/>
    </source>
</evidence>
<name>A0A8X6J0D2_9ARAC</name>
<dbReference type="Gene3D" id="1.10.274.70">
    <property type="match status" value="1"/>
</dbReference>
<feature type="compositionally biased region" description="Gly residues" evidence="1">
    <location>
        <begin position="2653"/>
        <end position="2681"/>
    </location>
</feature>
<feature type="domain" description="Tubuliform egg casing silk strands structural" evidence="3">
    <location>
        <begin position="2488"/>
        <end position="2640"/>
    </location>
</feature>
<reference evidence="5" key="1">
    <citation type="submission" date="2020-08" db="EMBL/GenBank/DDBJ databases">
        <title>Multicomponent nature underlies the extraordinary mechanical properties of spider dragline silk.</title>
        <authorList>
            <person name="Kono N."/>
            <person name="Nakamura H."/>
            <person name="Mori M."/>
            <person name="Yoshida Y."/>
            <person name="Ohtoshi R."/>
            <person name="Malay A.D."/>
            <person name="Moran D.A.P."/>
            <person name="Tomita M."/>
            <person name="Numata K."/>
            <person name="Arakawa K."/>
        </authorList>
    </citation>
    <scope>NUCLEOTIDE SEQUENCE</scope>
</reference>
<feature type="compositionally biased region" description="Low complexity" evidence="1">
    <location>
        <begin position="830"/>
        <end position="843"/>
    </location>
</feature>
<keyword evidence="2" id="KW-0732">Signal</keyword>
<feature type="domain" description="Tubuliform egg casing silk strands structural" evidence="3">
    <location>
        <begin position="1463"/>
        <end position="1615"/>
    </location>
</feature>
<dbReference type="Proteomes" id="UP000886998">
    <property type="component" value="Unassembled WGS sequence"/>
</dbReference>
<feature type="domain" description="Tubuliform egg casing silk strands structural" evidence="3">
    <location>
        <begin position="1053"/>
        <end position="1205"/>
    </location>
</feature>
<dbReference type="Gene3D" id="1.10.274.60">
    <property type="entry name" value="Spidroin, repetitive domain"/>
    <property type="match status" value="14"/>
</dbReference>
<feature type="compositionally biased region" description="Gly residues" evidence="1">
    <location>
        <begin position="411"/>
        <end position="428"/>
    </location>
</feature>
<feature type="non-terminal residue" evidence="5">
    <location>
        <position position="3157"/>
    </location>
</feature>
<keyword evidence="6" id="KW-1185">Reference proteome</keyword>
<feature type="compositionally biased region" description="Gly residues" evidence="1">
    <location>
        <begin position="1829"/>
        <end position="1854"/>
    </location>
</feature>
<feature type="compositionally biased region" description="Low complexity" evidence="1">
    <location>
        <begin position="1855"/>
        <end position="1868"/>
    </location>
</feature>
<feature type="compositionally biased region" description="Low complexity" evidence="1">
    <location>
        <begin position="1445"/>
        <end position="1458"/>
    </location>
</feature>
<dbReference type="Pfam" id="PF12042">
    <property type="entry name" value="RP1-2"/>
    <property type="match status" value="14"/>
</dbReference>
<feature type="region of interest" description="Disordered" evidence="1">
    <location>
        <begin position="402"/>
        <end position="446"/>
    </location>
</feature>
<feature type="compositionally biased region" description="Gly residues" evidence="1">
    <location>
        <begin position="2443"/>
        <end position="2469"/>
    </location>
</feature>
<feature type="region of interest" description="Disordered" evidence="1">
    <location>
        <begin position="618"/>
        <end position="648"/>
    </location>
</feature>
<dbReference type="InterPro" id="IPR038243">
    <property type="entry name" value="Spidroin_N_sf"/>
</dbReference>
<dbReference type="InterPro" id="IPR021915">
    <property type="entry name" value="RP1-2"/>
</dbReference>
<feature type="region of interest" description="Disordered" evidence="1">
    <location>
        <begin position="1623"/>
        <end position="1673"/>
    </location>
</feature>
<protein>
    <submittedName>
        <fullName evidence="5">Aciniform spidroin 1A variant 1</fullName>
    </submittedName>
</protein>
<dbReference type="OrthoDB" id="6437966at2759"/>
<feature type="compositionally biased region" description="Gly residues" evidence="1">
    <location>
        <begin position="1213"/>
        <end position="1239"/>
    </location>
</feature>
<evidence type="ECO:0000256" key="1">
    <source>
        <dbReference type="SAM" id="MobiDB-lite"/>
    </source>
</evidence>
<feature type="compositionally biased region" description="Low complexity" evidence="1">
    <location>
        <begin position="1650"/>
        <end position="1663"/>
    </location>
</feature>
<dbReference type="EMBL" id="BMAV01028242">
    <property type="protein sequence ID" value="GFS66409.1"/>
    <property type="molecule type" value="Genomic_DNA"/>
</dbReference>
<feature type="compositionally biased region" description="Gly residues" evidence="1">
    <location>
        <begin position="804"/>
        <end position="829"/>
    </location>
</feature>
<feature type="compositionally biased region" description="Gly residues" evidence="1">
    <location>
        <begin position="1009"/>
        <end position="1034"/>
    </location>
</feature>
<feature type="region of interest" description="Disordered" evidence="1">
    <location>
        <begin position="2443"/>
        <end position="2493"/>
    </location>
</feature>
<feature type="domain" description="Tubuliform egg casing silk strands structural" evidence="3">
    <location>
        <begin position="848"/>
        <end position="1000"/>
    </location>
</feature>
<feature type="region of interest" description="Disordered" evidence="1">
    <location>
        <begin position="2239"/>
        <end position="2288"/>
    </location>
</feature>
<feature type="compositionally biased region" description="Gly residues" evidence="1">
    <location>
        <begin position="1623"/>
        <end position="1649"/>
    </location>
</feature>
<feature type="compositionally biased region" description="Low complexity" evidence="1">
    <location>
        <begin position="2887"/>
        <end position="2900"/>
    </location>
</feature>
<evidence type="ECO:0000313" key="6">
    <source>
        <dbReference type="Proteomes" id="UP000886998"/>
    </source>
</evidence>
<feature type="domain" description="Tubuliform egg casing silk strands structural" evidence="3">
    <location>
        <begin position="1873"/>
        <end position="2025"/>
    </location>
</feature>
<feature type="region of interest" description="Disordered" evidence="1">
    <location>
        <begin position="1419"/>
        <end position="1468"/>
    </location>
</feature>
<evidence type="ECO:0000259" key="3">
    <source>
        <dbReference type="Pfam" id="PF12042"/>
    </source>
</evidence>
<dbReference type="InterPro" id="IPR031913">
    <property type="entry name" value="Spidroin_N"/>
</dbReference>
<feature type="compositionally biased region" description="Low complexity" evidence="1">
    <location>
        <begin position="625"/>
        <end position="646"/>
    </location>
</feature>
<feature type="compositionally biased region" description="Low complexity" evidence="1">
    <location>
        <begin position="429"/>
        <end position="443"/>
    </location>
</feature>
<feature type="compositionally biased region" description="Low complexity" evidence="1">
    <location>
        <begin position="3092"/>
        <end position="3105"/>
    </location>
</feature>
<feature type="domain" description="Tubuliform egg casing silk strands structural" evidence="3">
    <location>
        <begin position="231"/>
        <end position="349"/>
    </location>
</feature>